<evidence type="ECO:0000313" key="1">
    <source>
        <dbReference type="EMBL" id="KAK3065427.1"/>
    </source>
</evidence>
<dbReference type="EMBL" id="JAWDJW010006336">
    <property type="protein sequence ID" value="KAK3065427.1"/>
    <property type="molecule type" value="Genomic_DNA"/>
</dbReference>
<protein>
    <submittedName>
        <fullName evidence="1">Uncharacterized protein</fullName>
    </submittedName>
</protein>
<reference evidence="1" key="1">
    <citation type="submission" date="2024-09" db="EMBL/GenBank/DDBJ databases">
        <title>Black Yeasts Isolated from many extreme environments.</title>
        <authorList>
            <person name="Coleine C."/>
            <person name="Stajich J.E."/>
            <person name="Selbmann L."/>
        </authorList>
    </citation>
    <scope>NUCLEOTIDE SEQUENCE</scope>
    <source>
        <strain evidence="1">CCFEE 5737</strain>
    </source>
</reference>
<sequence>MVQLPSFEHTQVEKISGISEQIRSSFRSHKTRDVQYRLAQLRKLYWGLKDNEDLLVEACKQDLGKPTFETYITEVGWCENDILFMCNNLEKWAKDESAPDIPLMNKLFAPKIRKDPMGAILVIG</sequence>
<comment type="caution">
    <text evidence="1">The sequence shown here is derived from an EMBL/GenBank/DDBJ whole genome shotgun (WGS) entry which is preliminary data.</text>
</comment>
<dbReference type="Proteomes" id="UP001186974">
    <property type="component" value="Unassembled WGS sequence"/>
</dbReference>
<proteinExistence type="predicted"/>
<keyword evidence="2" id="KW-1185">Reference proteome</keyword>
<organism evidence="1 2">
    <name type="scientific">Coniosporium uncinatum</name>
    <dbReference type="NCBI Taxonomy" id="93489"/>
    <lineage>
        <taxon>Eukaryota</taxon>
        <taxon>Fungi</taxon>
        <taxon>Dikarya</taxon>
        <taxon>Ascomycota</taxon>
        <taxon>Pezizomycotina</taxon>
        <taxon>Dothideomycetes</taxon>
        <taxon>Dothideomycetes incertae sedis</taxon>
        <taxon>Coniosporium</taxon>
    </lineage>
</organism>
<evidence type="ECO:0000313" key="2">
    <source>
        <dbReference type="Proteomes" id="UP001186974"/>
    </source>
</evidence>
<gene>
    <name evidence="1" type="ORF">LTS18_009270</name>
</gene>
<accession>A0ACC3DCX1</accession>
<name>A0ACC3DCX1_9PEZI</name>